<feature type="transmembrane region" description="Helical" evidence="1">
    <location>
        <begin position="104"/>
        <end position="122"/>
    </location>
</feature>
<keyword evidence="1" id="KW-0472">Membrane</keyword>
<dbReference type="KEGG" id="rox:BV494_10150"/>
<evidence type="ECO:0000256" key="1">
    <source>
        <dbReference type="SAM" id="Phobius"/>
    </source>
</evidence>
<feature type="transmembrane region" description="Helical" evidence="1">
    <location>
        <begin position="137"/>
        <end position="158"/>
    </location>
</feature>
<proteinExistence type="predicted"/>
<evidence type="ECO:0008006" key="4">
    <source>
        <dbReference type="Google" id="ProtNLM"/>
    </source>
</evidence>
<dbReference type="AlphaFoldDB" id="A0A2L1UQS2"/>
<feature type="transmembrane region" description="Helical" evidence="1">
    <location>
        <begin position="48"/>
        <end position="72"/>
    </location>
</feature>
<accession>A0A2L1UQS2</accession>
<dbReference type="RefSeq" id="WP_104922774.1">
    <property type="nucleotide sequence ID" value="NZ_CP019062.1"/>
</dbReference>
<keyword evidence="1" id="KW-1133">Transmembrane helix</keyword>
<gene>
    <name evidence="2" type="ORF">BV494_10150</name>
</gene>
<dbReference type="InterPro" id="IPR021306">
    <property type="entry name" value="DUF2878"/>
</dbReference>
<organism evidence="2 3">
    <name type="scientific">Rahnella sikkimica</name>
    <dbReference type="NCBI Taxonomy" id="1805933"/>
    <lineage>
        <taxon>Bacteria</taxon>
        <taxon>Pseudomonadati</taxon>
        <taxon>Pseudomonadota</taxon>
        <taxon>Gammaproteobacteria</taxon>
        <taxon>Enterobacterales</taxon>
        <taxon>Yersiniaceae</taxon>
        <taxon>Rahnella</taxon>
    </lineage>
</organism>
<evidence type="ECO:0000313" key="3">
    <source>
        <dbReference type="Proteomes" id="UP000239197"/>
    </source>
</evidence>
<evidence type="ECO:0000313" key="2">
    <source>
        <dbReference type="EMBL" id="AVF35275.1"/>
    </source>
</evidence>
<keyword evidence="3" id="KW-1185">Reference proteome</keyword>
<dbReference type="EMBL" id="CP019062">
    <property type="protein sequence ID" value="AVF35275.1"/>
    <property type="molecule type" value="Genomic_DNA"/>
</dbReference>
<keyword evidence="1" id="KW-0812">Transmembrane</keyword>
<sequence>MKPLRFWLMTLGFDVWWTLAVWGRERFIVLLVLSSFLMLAFTPSPRRLWVAVACTLGIMLDSLWCIAGLFEFTGSQAVPPWMMALWLGFSAWWLWLLGEIRLTWYWLIPLGAVSGPLAYYLGMQFGAMQLIAAPLDVWLALAAGWAIFLPLISLPVLLTNARLRRTR</sequence>
<name>A0A2L1UQS2_9GAMM</name>
<protein>
    <recommendedName>
        <fullName evidence="4">DUF2878 domain-containing protein</fullName>
    </recommendedName>
</protein>
<dbReference type="Pfam" id="PF11086">
    <property type="entry name" value="DUF2878"/>
    <property type="match status" value="1"/>
</dbReference>
<reference evidence="3" key="1">
    <citation type="submission" date="2017-01" db="EMBL/GenBank/DDBJ databases">
        <title>Genome sequence of Rouxiella sp. ERMR1:05.</title>
        <authorList>
            <person name="Kumar R."/>
            <person name="Singh D."/>
            <person name="Kumar S."/>
        </authorList>
    </citation>
    <scope>NUCLEOTIDE SEQUENCE [LARGE SCALE GENOMIC DNA]</scope>
    <source>
        <strain evidence="3">ERMR1:05</strain>
    </source>
</reference>
<feature type="transmembrane region" description="Helical" evidence="1">
    <location>
        <begin position="20"/>
        <end position="41"/>
    </location>
</feature>
<dbReference type="OrthoDB" id="6522758at2"/>
<dbReference type="Proteomes" id="UP000239197">
    <property type="component" value="Chromosome"/>
</dbReference>
<feature type="transmembrane region" description="Helical" evidence="1">
    <location>
        <begin position="78"/>
        <end position="97"/>
    </location>
</feature>